<dbReference type="SUPFAM" id="SSF48452">
    <property type="entry name" value="TPR-like"/>
    <property type="match status" value="1"/>
</dbReference>
<feature type="non-terminal residue" evidence="2">
    <location>
        <position position="1"/>
    </location>
</feature>
<accession>A0A7K3RWH5</accession>
<organism evidence="2 3">
    <name type="scientific">Streptomyces parvus</name>
    <dbReference type="NCBI Taxonomy" id="66428"/>
    <lineage>
        <taxon>Bacteria</taxon>
        <taxon>Bacillati</taxon>
        <taxon>Actinomycetota</taxon>
        <taxon>Actinomycetes</taxon>
        <taxon>Kitasatosporales</taxon>
        <taxon>Streptomycetaceae</taxon>
        <taxon>Streptomyces</taxon>
    </lineage>
</organism>
<evidence type="ECO:0000313" key="2">
    <source>
        <dbReference type="EMBL" id="NEC19596.1"/>
    </source>
</evidence>
<dbReference type="RefSeq" id="WP_164202813.1">
    <property type="nucleotide sequence ID" value="NZ_JAAGMP010000691.1"/>
</dbReference>
<sequence>NAARAAGLTGRACVGLGRLDRAEAELSAALSVLRAQAAGFEAARVLGGLAQLSERRGQPHQARQFYREALSLYDSVGRSGSTEAVEAAARLGALEPSEARARPESPEAGPP</sequence>
<evidence type="ECO:0000313" key="3">
    <source>
        <dbReference type="Proteomes" id="UP000469670"/>
    </source>
</evidence>
<reference evidence="2 3" key="1">
    <citation type="submission" date="2020-01" db="EMBL/GenBank/DDBJ databases">
        <title>Insect and environment-associated Actinomycetes.</title>
        <authorList>
            <person name="Currrie C."/>
            <person name="Chevrette M."/>
            <person name="Carlson C."/>
            <person name="Stubbendieck R."/>
            <person name="Wendt-Pienkowski E."/>
        </authorList>
    </citation>
    <scope>NUCLEOTIDE SEQUENCE [LARGE SCALE GENOMIC DNA]</scope>
    <source>
        <strain evidence="2 3">SID7590</strain>
    </source>
</reference>
<evidence type="ECO:0000256" key="1">
    <source>
        <dbReference type="SAM" id="MobiDB-lite"/>
    </source>
</evidence>
<comment type="caution">
    <text evidence="2">The sequence shown here is derived from an EMBL/GenBank/DDBJ whole genome shotgun (WGS) entry which is preliminary data.</text>
</comment>
<dbReference type="InterPro" id="IPR011990">
    <property type="entry name" value="TPR-like_helical_dom_sf"/>
</dbReference>
<dbReference type="AlphaFoldDB" id="A0A7K3RWH5"/>
<feature type="non-terminal residue" evidence="2">
    <location>
        <position position="111"/>
    </location>
</feature>
<dbReference type="Pfam" id="PF13424">
    <property type="entry name" value="TPR_12"/>
    <property type="match status" value="1"/>
</dbReference>
<dbReference type="Gene3D" id="1.25.40.10">
    <property type="entry name" value="Tetratricopeptide repeat domain"/>
    <property type="match status" value="1"/>
</dbReference>
<proteinExistence type="predicted"/>
<protein>
    <submittedName>
        <fullName evidence="2">Tetratricopeptide repeat protein</fullName>
    </submittedName>
</protein>
<feature type="region of interest" description="Disordered" evidence="1">
    <location>
        <begin position="92"/>
        <end position="111"/>
    </location>
</feature>
<dbReference type="Proteomes" id="UP000469670">
    <property type="component" value="Unassembled WGS sequence"/>
</dbReference>
<name>A0A7K3RWH5_9ACTN</name>
<gene>
    <name evidence="2" type="ORF">G3I50_15205</name>
</gene>
<dbReference type="EMBL" id="JAAGMP010000691">
    <property type="protein sequence ID" value="NEC19596.1"/>
    <property type="molecule type" value="Genomic_DNA"/>
</dbReference>